<dbReference type="GO" id="GO:0022857">
    <property type="term" value="F:transmembrane transporter activity"/>
    <property type="evidence" value="ECO:0007669"/>
    <property type="project" value="InterPro"/>
</dbReference>
<feature type="transmembrane region" description="Helical" evidence="7">
    <location>
        <begin position="258"/>
        <end position="279"/>
    </location>
</feature>
<keyword evidence="10" id="KW-1185">Reference proteome</keyword>
<dbReference type="EMBL" id="CP017269">
    <property type="protein sequence ID" value="AOT68868.1"/>
    <property type="molecule type" value="Genomic_DNA"/>
</dbReference>
<dbReference type="CDD" id="cd06173">
    <property type="entry name" value="MFS_MefA_like"/>
    <property type="match status" value="1"/>
</dbReference>
<evidence type="ECO:0000256" key="7">
    <source>
        <dbReference type="SAM" id="Phobius"/>
    </source>
</evidence>
<dbReference type="RefSeq" id="WP_069974434.1">
    <property type="nucleotide sequence ID" value="NZ_CP017269.1"/>
</dbReference>
<dbReference type="GO" id="GO:0005886">
    <property type="term" value="C:plasma membrane"/>
    <property type="evidence" value="ECO:0007669"/>
    <property type="project" value="UniProtKB-SubCell"/>
</dbReference>
<dbReference type="Gene3D" id="1.20.1250.20">
    <property type="entry name" value="MFS general substrate transporter like domains"/>
    <property type="match status" value="1"/>
</dbReference>
<feature type="transmembrane region" description="Helical" evidence="7">
    <location>
        <begin position="320"/>
        <end position="340"/>
    </location>
</feature>
<accession>A0A1D8GD81</accession>
<evidence type="ECO:0000256" key="4">
    <source>
        <dbReference type="ARBA" id="ARBA00022692"/>
    </source>
</evidence>
<comment type="subcellular location">
    <subcellularLocation>
        <location evidence="1">Cell membrane</location>
        <topology evidence="1">Multi-pass membrane protein</topology>
    </subcellularLocation>
</comment>
<feature type="transmembrane region" description="Helical" evidence="7">
    <location>
        <begin position="218"/>
        <end position="238"/>
    </location>
</feature>
<keyword evidence="3" id="KW-1003">Cell membrane</keyword>
<dbReference type="InterPro" id="IPR020846">
    <property type="entry name" value="MFS_dom"/>
</dbReference>
<proteinExistence type="predicted"/>
<feature type="transmembrane region" description="Helical" evidence="7">
    <location>
        <begin position="387"/>
        <end position="404"/>
    </location>
</feature>
<dbReference type="AlphaFoldDB" id="A0A1D8GD81"/>
<dbReference type="KEGG" id="gfe:Gferi_04435"/>
<keyword evidence="6 7" id="KW-0472">Membrane</keyword>
<dbReference type="InterPro" id="IPR036259">
    <property type="entry name" value="MFS_trans_sf"/>
</dbReference>
<dbReference type="PANTHER" id="PTHR43266:SF2">
    <property type="entry name" value="MAJOR FACILITATOR SUPERFAMILY (MFS) PROFILE DOMAIN-CONTAINING PROTEIN"/>
    <property type="match status" value="1"/>
</dbReference>
<evidence type="ECO:0000256" key="1">
    <source>
        <dbReference type="ARBA" id="ARBA00004651"/>
    </source>
</evidence>
<feature type="domain" description="Major facilitator superfamily (MFS) profile" evidence="8">
    <location>
        <begin position="224"/>
        <end position="426"/>
    </location>
</feature>
<name>A0A1D8GD81_9FIRM</name>
<evidence type="ECO:0000256" key="3">
    <source>
        <dbReference type="ARBA" id="ARBA00022475"/>
    </source>
</evidence>
<feature type="transmembrane region" description="Helical" evidence="7">
    <location>
        <begin position="291"/>
        <end position="314"/>
    </location>
</feature>
<dbReference type="Pfam" id="PF05977">
    <property type="entry name" value="MFS_3"/>
    <property type="match status" value="1"/>
</dbReference>
<feature type="transmembrane region" description="Helical" evidence="7">
    <location>
        <begin position="153"/>
        <end position="173"/>
    </location>
</feature>
<evidence type="ECO:0000259" key="8">
    <source>
        <dbReference type="PROSITE" id="PS50850"/>
    </source>
</evidence>
<dbReference type="SUPFAM" id="SSF103473">
    <property type="entry name" value="MFS general substrate transporter"/>
    <property type="match status" value="1"/>
</dbReference>
<dbReference type="PROSITE" id="PS50850">
    <property type="entry name" value="MFS"/>
    <property type="match status" value="1"/>
</dbReference>
<keyword evidence="5 7" id="KW-1133">Transmembrane helix</keyword>
<keyword evidence="2" id="KW-0813">Transport</keyword>
<evidence type="ECO:0000256" key="5">
    <source>
        <dbReference type="ARBA" id="ARBA00022989"/>
    </source>
</evidence>
<evidence type="ECO:0000256" key="6">
    <source>
        <dbReference type="ARBA" id="ARBA00023136"/>
    </source>
</evidence>
<dbReference type="Proteomes" id="UP000095743">
    <property type="component" value="Chromosome"/>
</dbReference>
<gene>
    <name evidence="9" type="ORF">Gferi_04435</name>
</gene>
<dbReference type="STRING" id="1424294.Gferi_04435"/>
<protein>
    <recommendedName>
        <fullName evidence="8">Major facilitator superfamily (MFS) profile domain-containing protein</fullName>
    </recommendedName>
</protein>
<reference evidence="9 10" key="1">
    <citation type="submission" date="2016-09" db="EMBL/GenBank/DDBJ databases">
        <title>Genomic analysis reveals versatility of anaerobic energy metabolism of Geosporobacter ferrireducens IRF9 of phylum Firmicutes.</title>
        <authorList>
            <person name="Kim S.-J."/>
        </authorList>
    </citation>
    <scope>NUCLEOTIDE SEQUENCE [LARGE SCALE GENOMIC DNA]</scope>
    <source>
        <strain evidence="9 10">IRF9</strain>
    </source>
</reference>
<evidence type="ECO:0000313" key="9">
    <source>
        <dbReference type="EMBL" id="AOT68868.1"/>
    </source>
</evidence>
<sequence>MKNFIKNKNFTFILGGKLISLLGNAVYQISLTWYILSLPGSNNGKILSWVMVFGLAPAVVSGTMLGGFVDRYNKKKIMIYADILSGSTVLLLTYLLFNQLLTPIHILLATCVLSISTATLSIAVRSMIPEILNFEELQWATSSNLLVERFTNLLGMIFGGILVSLLGVPFVFLLNGMSFLFSALFESFIHYECANRFDENQKQKFSYIQDFREISAYLSKNIHLVTLLFLFTFVNFLWDPLFAIVTPYVLKTDFDITPLQFGIIEGGFGMGFCIATLCFSKYPKLIAGKRIIFFSIFSINTAIFLFSAPLLLSLTVTTYTFFYFAIMLMITGVFSAALNIRVATYFQEMIPESLRGKFHGISTSLSLGLIPLAGIIIGNLIGKIPSSAFFITSCLLVYGLIFFVPSISRITKDLQGEELSPVSLKQ</sequence>
<feature type="transmembrane region" description="Helical" evidence="7">
    <location>
        <begin position="361"/>
        <end position="381"/>
    </location>
</feature>
<dbReference type="PANTHER" id="PTHR43266">
    <property type="entry name" value="MACROLIDE-EFFLUX PROTEIN"/>
    <property type="match status" value="1"/>
</dbReference>
<feature type="transmembrane region" description="Helical" evidence="7">
    <location>
        <begin position="12"/>
        <end position="34"/>
    </location>
</feature>
<evidence type="ECO:0000256" key="2">
    <source>
        <dbReference type="ARBA" id="ARBA00022448"/>
    </source>
</evidence>
<feature type="transmembrane region" description="Helical" evidence="7">
    <location>
        <begin position="46"/>
        <end position="65"/>
    </location>
</feature>
<dbReference type="InterPro" id="IPR010290">
    <property type="entry name" value="TM_effector"/>
</dbReference>
<evidence type="ECO:0000313" key="10">
    <source>
        <dbReference type="Proteomes" id="UP000095743"/>
    </source>
</evidence>
<organism evidence="9 10">
    <name type="scientific">Geosporobacter ferrireducens</name>
    <dbReference type="NCBI Taxonomy" id="1424294"/>
    <lineage>
        <taxon>Bacteria</taxon>
        <taxon>Bacillati</taxon>
        <taxon>Bacillota</taxon>
        <taxon>Clostridia</taxon>
        <taxon>Peptostreptococcales</taxon>
        <taxon>Thermotaleaceae</taxon>
        <taxon>Geosporobacter</taxon>
    </lineage>
</organism>
<keyword evidence="4 7" id="KW-0812">Transmembrane</keyword>